<accession>A0ABV8SX28</accession>
<sequence length="299" mass="31652">MSAPISAPAVAAGTPIPDFRPLTTLAAIMVSGADARAYLQGQLTADLDTLNSNRAQLACCNSPQGRVQAVFWMLERSEGIALVLPAALVDSTVLRLRKYVLRAKAKIEAAKHLQVGVISRSALPADVTLAEAGSHRELGGVSYFTLPGVDDVLVLGAFSAPADPATEHRWHLSQVRAGLPQVYPETHEAFVAQMLNIDLLGGINFEKGCYTGQEIIARTHFRGAVKRRMFLFHSAGPAPVPGTRVLAGEQHAGDIVDAVATENGSDILAVISLAQLDSELSIDGQDGALTRLTMPYSPG</sequence>
<dbReference type="Gene3D" id="3.30.70.1400">
    <property type="entry name" value="Aminomethyltransferase beta-barrel domains"/>
    <property type="match status" value="1"/>
</dbReference>
<evidence type="ECO:0000313" key="1">
    <source>
        <dbReference type="EMBL" id="MFC4312161.1"/>
    </source>
</evidence>
<comment type="caution">
    <text evidence="1">The sequence shown here is derived from an EMBL/GenBank/DDBJ whole genome shotgun (WGS) entry which is preliminary data.</text>
</comment>
<organism evidence="1 2">
    <name type="scientific">Steroidobacter flavus</name>
    <dbReference type="NCBI Taxonomy" id="1842136"/>
    <lineage>
        <taxon>Bacteria</taxon>
        <taxon>Pseudomonadati</taxon>
        <taxon>Pseudomonadota</taxon>
        <taxon>Gammaproteobacteria</taxon>
        <taxon>Steroidobacterales</taxon>
        <taxon>Steroidobacteraceae</taxon>
        <taxon>Steroidobacter</taxon>
    </lineage>
</organism>
<dbReference type="SUPFAM" id="SSF103025">
    <property type="entry name" value="Folate-binding domain"/>
    <property type="match status" value="1"/>
</dbReference>
<dbReference type="EMBL" id="JBHSDU010000014">
    <property type="protein sequence ID" value="MFC4312161.1"/>
    <property type="molecule type" value="Genomic_DNA"/>
</dbReference>
<gene>
    <name evidence="1" type="ORF">ACFPN2_23975</name>
</gene>
<proteinExistence type="predicted"/>
<dbReference type="Proteomes" id="UP001595904">
    <property type="component" value="Unassembled WGS sequence"/>
</dbReference>
<dbReference type="InterPro" id="IPR017703">
    <property type="entry name" value="YgfZ/GCV_T_CS"/>
</dbReference>
<dbReference type="PANTHER" id="PTHR22602">
    <property type="entry name" value="TRANSFERASE CAF17, MITOCHONDRIAL-RELATED"/>
    <property type="match status" value="1"/>
</dbReference>
<dbReference type="InterPro" id="IPR045179">
    <property type="entry name" value="YgfZ/GcvT"/>
</dbReference>
<dbReference type="RefSeq" id="WP_380601304.1">
    <property type="nucleotide sequence ID" value="NZ_JBHSDU010000014.1"/>
</dbReference>
<keyword evidence="2" id="KW-1185">Reference proteome</keyword>
<name>A0ABV8SX28_9GAMM</name>
<dbReference type="NCBIfam" id="TIGR03317">
    <property type="entry name" value="ygfZ_signature"/>
    <property type="match status" value="1"/>
</dbReference>
<dbReference type="Gene3D" id="2.40.30.160">
    <property type="match status" value="1"/>
</dbReference>
<evidence type="ECO:0000313" key="2">
    <source>
        <dbReference type="Proteomes" id="UP001595904"/>
    </source>
</evidence>
<protein>
    <submittedName>
        <fullName evidence="1">YgfZ/GcvT domain-containing protein</fullName>
    </submittedName>
</protein>
<reference evidence="2" key="1">
    <citation type="journal article" date="2019" name="Int. J. Syst. Evol. Microbiol.">
        <title>The Global Catalogue of Microorganisms (GCM) 10K type strain sequencing project: providing services to taxonomists for standard genome sequencing and annotation.</title>
        <authorList>
            <consortium name="The Broad Institute Genomics Platform"/>
            <consortium name="The Broad Institute Genome Sequencing Center for Infectious Disease"/>
            <person name="Wu L."/>
            <person name="Ma J."/>
        </authorList>
    </citation>
    <scope>NUCLEOTIDE SEQUENCE [LARGE SCALE GENOMIC DNA]</scope>
    <source>
        <strain evidence="2">CGMCC 1.10759</strain>
    </source>
</reference>
<dbReference type="PANTHER" id="PTHR22602:SF0">
    <property type="entry name" value="TRANSFERASE CAF17, MITOCHONDRIAL-RELATED"/>
    <property type="match status" value="1"/>
</dbReference>